<gene>
    <name evidence="2" type="ORF">KK1_000779</name>
</gene>
<dbReference type="InterPro" id="IPR036397">
    <property type="entry name" value="RNaseH_sf"/>
</dbReference>
<dbReference type="PANTHER" id="PTHR37984">
    <property type="entry name" value="PROTEIN CBG26694"/>
    <property type="match status" value="1"/>
</dbReference>
<evidence type="ECO:0000259" key="1">
    <source>
        <dbReference type="PROSITE" id="PS50994"/>
    </source>
</evidence>
<dbReference type="Gene3D" id="3.10.10.10">
    <property type="entry name" value="HIV Type 1 Reverse Transcriptase, subunit A, domain 1"/>
    <property type="match status" value="1"/>
</dbReference>
<dbReference type="AlphaFoldDB" id="A0A151SII3"/>
<reference evidence="2 3" key="1">
    <citation type="journal article" date="2012" name="Nat. Biotechnol.">
        <title>Draft genome sequence of pigeonpea (Cajanus cajan), an orphan legume crop of resource-poor farmers.</title>
        <authorList>
            <person name="Varshney R.K."/>
            <person name="Chen W."/>
            <person name="Li Y."/>
            <person name="Bharti A.K."/>
            <person name="Saxena R.K."/>
            <person name="Schlueter J.A."/>
            <person name="Donoghue M.T."/>
            <person name="Azam S."/>
            <person name="Fan G."/>
            <person name="Whaley A.M."/>
            <person name="Farmer A.D."/>
            <person name="Sheridan J."/>
            <person name="Iwata A."/>
            <person name="Tuteja R."/>
            <person name="Penmetsa R.V."/>
            <person name="Wu W."/>
            <person name="Upadhyaya H.D."/>
            <person name="Yang S.P."/>
            <person name="Shah T."/>
            <person name="Saxena K.B."/>
            <person name="Michael T."/>
            <person name="McCombie W.R."/>
            <person name="Yang B."/>
            <person name="Zhang G."/>
            <person name="Yang H."/>
            <person name="Wang J."/>
            <person name="Spillane C."/>
            <person name="Cook D.R."/>
            <person name="May G.D."/>
            <person name="Xu X."/>
            <person name="Jackson S.A."/>
        </authorList>
    </citation>
    <scope>NUCLEOTIDE SEQUENCE [LARGE SCALE GENOMIC DNA]</scope>
    <source>
        <strain evidence="3">cv. Asha</strain>
    </source>
</reference>
<dbReference type="InterPro" id="IPR043128">
    <property type="entry name" value="Rev_trsase/Diguanyl_cyclase"/>
</dbReference>
<keyword evidence="3" id="KW-1185">Reference proteome</keyword>
<dbReference type="InterPro" id="IPR001584">
    <property type="entry name" value="Integrase_cat-core"/>
</dbReference>
<protein>
    <submittedName>
        <fullName evidence="2">Retrovirus-related Pol polyprotein from transposon 17.6</fullName>
    </submittedName>
</protein>
<dbReference type="GO" id="GO:0003676">
    <property type="term" value="F:nucleic acid binding"/>
    <property type="evidence" value="ECO:0007669"/>
    <property type="project" value="InterPro"/>
</dbReference>
<dbReference type="Gramene" id="C.cajan_00758.t">
    <property type="protein sequence ID" value="C.cajan_00758.t"/>
    <property type="gene ID" value="C.cajan_00758"/>
</dbReference>
<dbReference type="Gene3D" id="3.30.420.10">
    <property type="entry name" value="Ribonuclease H-like superfamily/Ribonuclease H"/>
    <property type="match status" value="2"/>
</dbReference>
<dbReference type="InterPro" id="IPR043502">
    <property type="entry name" value="DNA/RNA_pol_sf"/>
</dbReference>
<dbReference type="Pfam" id="PF00665">
    <property type="entry name" value="rve"/>
    <property type="match status" value="1"/>
</dbReference>
<dbReference type="SUPFAM" id="SSF53098">
    <property type="entry name" value="Ribonuclease H-like"/>
    <property type="match status" value="2"/>
</dbReference>
<dbReference type="PROSITE" id="PS50994">
    <property type="entry name" value="INTEGRASE"/>
    <property type="match status" value="2"/>
</dbReference>
<dbReference type="SUPFAM" id="SSF56672">
    <property type="entry name" value="DNA/RNA polymerases"/>
    <property type="match status" value="1"/>
</dbReference>
<dbReference type="Pfam" id="PF00078">
    <property type="entry name" value="RVT_1"/>
    <property type="match status" value="1"/>
</dbReference>
<organism evidence="2 3">
    <name type="scientific">Cajanus cajan</name>
    <name type="common">Pigeon pea</name>
    <name type="synonym">Cajanus indicus</name>
    <dbReference type="NCBI Taxonomy" id="3821"/>
    <lineage>
        <taxon>Eukaryota</taxon>
        <taxon>Viridiplantae</taxon>
        <taxon>Streptophyta</taxon>
        <taxon>Embryophyta</taxon>
        <taxon>Tracheophyta</taxon>
        <taxon>Spermatophyta</taxon>
        <taxon>Magnoliopsida</taxon>
        <taxon>eudicotyledons</taxon>
        <taxon>Gunneridae</taxon>
        <taxon>Pentapetalae</taxon>
        <taxon>rosids</taxon>
        <taxon>fabids</taxon>
        <taxon>Fabales</taxon>
        <taxon>Fabaceae</taxon>
        <taxon>Papilionoideae</taxon>
        <taxon>50 kb inversion clade</taxon>
        <taxon>NPAAA clade</taxon>
        <taxon>indigoferoid/millettioid clade</taxon>
        <taxon>Phaseoleae</taxon>
        <taxon>Cajanus</taxon>
    </lineage>
</organism>
<dbReference type="InterPro" id="IPR012337">
    <property type="entry name" value="RNaseH-like_sf"/>
</dbReference>
<dbReference type="CDD" id="cd01647">
    <property type="entry name" value="RT_LTR"/>
    <property type="match status" value="1"/>
</dbReference>
<name>A0A151SII3_CAJCA</name>
<evidence type="ECO:0000313" key="2">
    <source>
        <dbReference type="EMBL" id="KYP54587.1"/>
    </source>
</evidence>
<dbReference type="InterPro" id="IPR050951">
    <property type="entry name" value="Retrovirus_Pol_polyprotein"/>
</dbReference>
<dbReference type="EMBL" id="CM003613">
    <property type="protein sequence ID" value="KYP54587.1"/>
    <property type="molecule type" value="Genomic_DNA"/>
</dbReference>
<dbReference type="GO" id="GO:0015074">
    <property type="term" value="P:DNA integration"/>
    <property type="evidence" value="ECO:0007669"/>
    <property type="project" value="InterPro"/>
</dbReference>
<evidence type="ECO:0000313" key="3">
    <source>
        <dbReference type="Proteomes" id="UP000075243"/>
    </source>
</evidence>
<feature type="domain" description="Integrase catalytic" evidence="1">
    <location>
        <begin position="173"/>
        <end position="286"/>
    </location>
</feature>
<dbReference type="Proteomes" id="UP000075243">
    <property type="component" value="Chromosome 11"/>
</dbReference>
<feature type="domain" description="Integrase catalytic" evidence="1">
    <location>
        <begin position="91"/>
        <end position="167"/>
    </location>
</feature>
<dbReference type="Gene3D" id="3.30.70.270">
    <property type="match status" value="1"/>
</dbReference>
<proteinExistence type="predicted"/>
<sequence length="286" mass="32253">MHPYDEEKTSFITEVANFCYKVMSFGLKNAEVTYQRLMDKVFEKQMGRNIEIYVDDMVVKSNSMTEHITDLGEIFAELCKHNMRLNPEKCIEAIPLKEVEQKDVIDFVEDHIITRFGIPQTITTDQGTAFTGQKVAQYVESQGIKLVILTPYYAQANGQVEAANKVVIGLIKKTLRPDTSDILGSFLVAKGQCKFLIVALDLFTKWIEAEPLANISVHQVQRKNIITRFGIPSNLVTDNGLQFTDQKLNKFLTGLGIQHKVTSVEHPQTNGQAESANKVILTELKK</sequence>
<accession>A0A151SII3</accession>
<dbReference type="PANTHER" id="PTHR37984:SF5">
    <property type="entry name" value="PROTEIN NYNRIN-LIKE"/>
    <property type="match status" value="1"/>
</dbReference>
<dbReference type="InterPro" id="IPR000477">
    <property type="entry name" value="RT_dom"/>
</dbReference>